<feature type="compositionally biased region" description="Basic and acidic residues" evidence="1">
    <location>
        <begin position="163"/>
        <end position="176"/>
    </location>
</feature>
<keyword evidence="3" id="KW-1185">Reference proteome</keyword>
<evidence type="ECO:0000256" key="1">
    <source>
        <dbReference type="SAM" id="MobiDB-lite"/>
    </source>
</evidence>
<sequence>MTAMKLSERKTEDYCSQRLEDILPGTSDDDVIIIEDSQETSQGGSTTVLGNSELKRKKTEAVVSEFEHNNKGMSCIGRHSVDSVSDDEVMASEKMEISGSDEEGDAHVEDGCDVSIVSENQEAPGRKRDGRNDSYTYTEGTNDVTKVIVALWMEYKGKRRKEKEKEKEKEKSEKTGSTDLTMGLRKREACTFYHRSVEGDRRKRLQCTLESLLSAFHESSCDAVLHHYKESRYQLSAPS</sequence>
<comment type="caution">
    <text evidence="2">The sequence shown here is derived from an EMBL/GenBank/DDBJ whole genome shotgun (WGS) entry which is preliminary data.</text>
</comment>
<proteinExistence type="predicted"/>
<gene>
    <name evidence="2" type="ORF">OS493_004630</name>
</gene>
<evidence type="ECO:0000313" key="3">
    <source>
        <dbReference type="Proteomes" id="UP001163046"/>
    </source>
</evidence>
<accession>A0A9W9ZHF1</accession>
<name>A0A9W9ZHF1_9CNID</name>
<evidence type="ECO:0000313" key="2">
    <source>
        <dbReference type="EMBL" id="KAJ7381034.1"/>
    </source>
</evidence>
<dbReference type="AlphaFoldDB" id="A0A9W9ZHF1"/>
<dbReference type="EMBL" id="MU826351">
    <property type="protein sequence ID" value="KAJ7381034.1"/>
    <property type="molecule type" value="Genomic_DNA"/>
</dbReference>
<organism evidence="2 3">
    <name type="scientific">Desmophyllum pertusum</name>
    <dbReference type="NCBI Taxonomy" id="174260"/>
    <lineage>
        <taxon>Eukaryota</taxon>
        <taxon>Metazoa</taxon>
        <taxon>Cnidaria</taxon>
        <taxon>Anthozoa</taxon>
        <taxon>Hexacorallia</taxon>
        <taxon>Scleractinia</taxon>
        <taxon>Caryophylliina</taxon>
        <taxon>Caryophylliidae</taxon>
        <taxon>Desmophyllum</taxon>
    </lineage>
</organism>
<dbReference type="Proteomes" id="UP001163046">
    <property type="component" value="Unassembled WGS sequence"/>
</dbReference>
<feature type="region of interest" description="Disordered" evidence="1">
    <location>
        <begin position="116"/>
        <end position="138"/>
    </location>
</feature>
<protein>
    <submittedName>
        <fullName evidence="2">Uncharacterized protein</fullName>
    </submittedName>
</protein>
<feature type="region of interest" description="Disordered" evidence="1">
    <location>
        <begin position="159"/>
        <end position="180"/>
    </location>
</feature>
<feature type="compositionally biased region" description="Polar residues" evidence="1">
    <location>
        <begin position="39"/>
        <end position="50"/>
    </location>
</feature>
<feature type="region of interest" description="Disordered" evidence="1">
    <location>
        <begin position="36"/>
        <end position="57"/>
    </location>
</feature>
<reference evidence="2" key="1">
    <citation type="submission" date="2023-01" db="EMBL/GenBank/DDBJ databases">
        <title>Genome assembly of the deep-sea coral Lophelia pertusa.</title>
        <authorList>
            <person name="Herrera S."/>
            <person name="Cordes E."/>
        </authorList>
    </citation>
    <scope>NUCLEOTIDE SEQUENCE</scope>
    <source>
        <strain evidence="2">USNM1676648</strain>
        <tissue evidence="2">Polyp</tissue>
    </source>
</reference>